<protein>
    <submittedName>
        <fullName evidence="1">Uncharacterized protein</fullName>
    </submittedName>
</protein>
<gene>
    <name evidence="1" type="ORF">EV421DRAFT_1891895</name>
</gene>
<accession>A0AA39J9T2</accession>
<sequence length="689" mass="77234">MVPLFFIRSSGLSCRYCWKLQSEEVLEGIMDRMKDGTHENTTFAYLSHCQLTDSLDDHKWLIIAMKSGKVENLDHLIRIGLKQGLGPRGLLKLYEDAANGVYHPRSYEERDYLVGEVESNIDSVLPLGDLFNASEQPPSVWHQRLRYDDKTNCFLGFNSMDDLEQVYKAIDEGQVHYTSEATVGALGHEKGPEQAQVIKTVLTALANKKPAIHLHVVSIASDGETKQGSSLILLTLQHELAANSPIYPLLQPLSFMNLVGNDDITCDKDYQHQDVPLTYVLLRDIWSLPEDTTSAKPGFSAAWKAICILGKLFCYLLFPYICVNLSLSEQLKYLSMAAHLCLVLFRDGQTGFFPSLLFMDIGIMIKNMFFCVAKAKVDDLSGKFWIILLGTDHLEQLFGILHSIVGNNMNLDILQLVIRLTGTTEVEVSDSKVDHINPASWQGEVQLSMVSFITCWEVGRSMVEMEIPELKDKLCMLRQTSELETIDILRPFGELLISQKLSADDDEDDEDDTELLVSSVNDSLPSSEDSGLCTFEDAAAEEISEITLSTSRTFDKKITMDNKMINKSRALAIFSRYQKHASSTDRLKHVQQVSHYTSDQGTDIIDHSHAFGGPCLMINEPIGTLLYCERQLFLCLGMVTDIQLGSHKNSSVEEISLEMLGEDGVTISFQIMHIVPATVDNDSSEQNDW</sequence>
<reference evidence="1" key="1">
    <citation type="submission" date="2023-06" db="EMBL/GenBank/DDBJ databases">
        <authorList>
            <consortium name="Lawrence Berkeley National Laboratory"/>
            <person name="Ahrendt S."/>
            <person name="Sahu N."/>
            <person name="Indic B."/>
            <person name="Wong-Bajracharya J."/>
            <person name="Merenyi Z."/>
            <person name="Ke H.-M."/>
            <person name="Monk M."/>
            <person name="Kocsube S."/>
            <person name="Drula E."/>
            <person name="Lipzen A."/>
            <person name="Balint B."/>
            <person name="Henrissat B."/>
            <person name="Andreopoulos B."/>
            <person name="Martin F.M."/>
            <person name="Harder C.B."/>
            <person name="Rigling D."/>
            <person name="Ford K.L."/>
            <person name="Foster G.D."/>
            <person name="Pangilinan J."/>
            <person name="Papanicolaou A."/>
            <person name="Barry K."/>
            <person name="LaButti K."/>
            <person name="Viragh M."/>
            <person name="Koriabine M."/>
            <person name="Yan M."/>
            <person name="Riley R."/>
            <person name="Champramary S."/>
            <person name="Plett K.L."/>
            <person name="Tsai I.J."/>
            <person name="Slot J."/>
            <person name="Sipos G."/>
            <person name="Plett J."/>
            <person name="Nagy L.G."/>
            <person name="Grigoriev I.V."/>
        </authorList>
    </citation>
    <scope>NUCLEOTIDE SEQUENCE</scope>
    <source>
        <strain evidence="1">FPL87.14</strain>
    </source>
</reference>
<comment type="caution">
    <text evidence="1">The sequence shown here is derived from an EMBL/GenBank/DDBJ whole genome shotgun (WGS) entry which is preliminary data.</text>
</comment>
<evidence type="ECO:0000313" key="2">
    <source>
        <dbReference type="Proteomes" id="UP001175226"/>
    </source>
</evidence>
<dbReference type="Proteomes" id="UP001175226">
    <property type="component" value="Unassembled WGS sequence"/>
</dbReference>
<keyword evidence="2" id="KW-1185">Reference proteome</keyword>
<name>A0AA39J9T2_9AGAR</name>
<organism evidence="1 2">
    <name type="scientific">Armillaria borealis</name>
    <dbReference type="NCBI Taxonomy" id="47425"/>
    <lineage>
        <taxon>Eukaryota</taxon>
        <taxon>Fungi</taxon>
        <taxon>Dikarya</taxon>
        <taxon>Basidiomycota</taxon>
        <taxon>Agaricomycotina</taxon>
        <taxon>Agaricomycetes</taxon>
        <taxon>Agaricomycetidae</taxon>
        <taxon>Agaricales</taxon>
        <taxon>Marasmiineae</taxon>
        <taxon>Physalacriaceae</taxon>
        <taxon>Armillaria</taxon>
    </lineage>
</organism>
<dbReference type="AlphaFoldDB" id="A0AA39J9T2"/>
<evidence type="ECO:0000313" key="1">
    <source>
        <dbReference type="EMBL" id="KAK0438802.1"/>
    </source>
</evidence>
<proteinExistence type="predicted"/>
<dbReference type="EMBL" id="JAUEPT010000041">
    <property type="protein sequence ID" value="KAK0438802.1"/>
    <property type="molecule type" value="Genomic_DNA"/>
</dbReference>